<dbReference type="InterPro" id="IPR011009">
    <property type="entry name" value="Kinase-like_dom_sf"/>
</dbReference>
<dbReference type="PROSITE" id="PS50011">
    <property type="entry name" value="PROTEIN_KINASE_DOM"/>
    <property type="match status" value="1"/>
</dbReference>
<evidence type="ECO:0000256" key="4">
    <source>
        <dbReference type="ARBA" id="ARBA00022527"/>
    </source>
</evidence>
<dbReference type="STRING" id="7375.A0A0L0CKI7"/>
<comment type="catalytic activity">
    <reaction evidence="12">
        <text>L-seryl-[protein] + ATP = O-phospho-L-seryl-[protein] + ADP + H(+)</text>
        <dbReference type="Rhea" id="RHEA:17989"/>
        <dbReference type="Rhea" id="RHEA-COMP:9863"/>
        <dbReference type="Rhea" id="RHEA-COMP:11604"/>
        <dbReference type="ChEBI" id="CHEBI:15378"/>
        <dbReference type="ChEBI" id="CHEBI:29999"/>
        <dbReference type="ChEBI" id="CHEBI:30616"/>
        <dbReference type="ChEBI" id="CHEBI:83421"/>
        <dbReference type="ChEBI" id="CHEBI:456216"/>
        <dbReference type="EC" id="2.7.11.1"/>
    </reaction>
</comment>
<dbReference type="GO" id="GO:0004674">
    <property type="term" value="F:protein serine/threonine kinase activity"/>
    <property type="evidence" value="ECO:0007669"/>
    <property type="project" value="UniProtKB-KW"/>
</dbReference>
<name>A0A0L0CKI7_LUCCU</name>
<dbReference type="PANTHER" id="PTHR12241">
    <property type="entry name" value="TUBULIN POLYGLUTAMYLASE"/>
    <property type="match status" value="1"/>
</dbReference>
<dbReference type="GO" id="GO:0000226">
    <property type="term" value="P:microtubule cytoskeleton organization"/>
    <property type="evidence" value="ECO:0007669"/>
    <property type="project" value="TreeGrafter"/>
</dbReference>
<gene>
    <name evidence="17" type="ORF">FF38_00242</name>
</gene>
<dbReference type="InterPro" id="IPR008271">
    <property type="entry name" value="Ser/Thr_kinase_AS"/>
</dbReference>
<dbReference type="Pfam" id="PF03133">
    <property type="entry name" value="TTL"/>
    <property type="match status" value="1"/>
</dbReference>
<keyword evidence="9" id="KW-0418">Kinase</keyword>
<dbReference type="PANTHER" id="PTHR12241:SF161">
    <property type="entry name" value="TUBULIN POLYGLUTAMYLASE TTLL6"/>
    <property type="match status" value="1"/>
</dbReference>
<evidence type="ECO:0000256" key="6">
    <source>
        <dbReference type="ARBA" id="ARBA00022679"/>
    </source>
</evidence>
<evidence type="ECO:0000313" key="17">
    <source>
        <dbReference type="EMBL" id="KNC32781.1"/>
    </source>
</evidence>
<organism evidence="17 18">
    <name type="scientific">Lucilia cuprina</name>
    <name type="common">Green bottle fly</name>
    <name type="synonym">Australian sheep blowfly</name>
    <dbReference type="NCBI Taxonomy" id="7375"/>
    <lineage>
        <taxon>Eukaryota</taxon>
        <taxon>Metazoa</taxon>
        <taxon>Ecdysozoa</taxon>
        <taxon>Arthropoda</taxon>
        <taxon>Hexapoda</taxon>
        <taxon>Insecta</taxon>
        <taxon>Pterygota</taxon>
        <taxon>Neoptera</taxon>
        <taxon>Endopterygota</taxon>
        <taxon>Diptera</taxon>
        <taxon>Brachycera</taxon>
        <taxon>Muscomorpha</taxon>
        <taxon>Oestroidea</taxon>
        <taxon>Calliphoridae</taxon>
        <taxon>Luciliinae</taxon>
        <taxon>Lucilia</taxon>
    </lineage>
</organism>
<comment type="similarity">
    <text evidence="2">Belongs to the protein kinase superfamily. TKL Ser/Thr protein kinase family. Pelle subfamily.</text>
</comment>
<dbReference type="GO" id="GO:0015631">
    <property type="term" value="F:tubulin binding"/>
    <property type="evidence" value="ECO:0007669"/>
    <property type="project" value="TreeGrafter"/>
</dbReference>
<evidence type="ECO:0000256" key="13">
    <source>
        <dbReference type="PROSITE-ProRule" id="PRU10141"/>
    </source>
</evidence>
<dbReference type="EC" id="2.7.11.1" evidence="3"/>
<evidence type="ECO:0000256" key="11">
    <source>
        <dbReference type="ARBA" id="ARBA00047899"/>
    </source>
</evidence>
<dbReference type="Pfam" id="PF07714">
    <property type="entry name" value="PK_Tyr_Ser-Thr"/>
    <property type="match status" value="1"/>
</dbReference>
<dbReference type="SMART" id="SM00220">
    <property type="entry name" value="S_TKc"/>
    <property type="match status" value="1"/>
</dbReference>
<dbReference type="SUPFAM" id="SSF56059">
    <property type="entry name" value="Glutathione synthetase ATP-binding domain-like"/>
    <property type="match status" value="1"/>
</dbReference>
<evidence type="ECO:0000256" key="10">
    <source>
        <dbReference type="ARBA" id="ARBA00022840"/>
    </source>
</evidence>
<dbReference type="InterPro" id="IPR011029">
    <property type="entry name" value="DEATH-like_dom_sf"/>
</dbReference>
<keyword evidence="4" id="KW-0723">Serine/threonine-protein kinase</keyword>
<evidence type="ECO:0000256" key="2">
    <source>
        <dbReference type="ARBA" id="ARBA00008718"/>
    </source>
</evidence>
<keyword evidence="7" id="KW-0493">Microtubule</keyword>
<dbReference type="AlphaFoldDB" id="A0A0L0CKI7"/>
<evidence type="ECO:0000256" key="3">
    <source>
        <dbReference type="ARBA" id="ARBA00012513"/>
    </source>
</evidence>
<comment type="catalytic activity">
    <reaction evidence="11">
        <text>L-threonyl-[protein] + ATP = O-phospho-L-threonyl-[protein] + ADP + H(+)</text>
        <dbReference type="Rhea" id="RHEA:46608"/>
        <dbReference type="Rhea" id="RHEA-COMP:11060"/>
        <dbReference type="Rhea" id="RHEA-COMP:11605"/>
        <dbReference type="ChEBI" id="CHEBI:15378"/>
        <dbReference type="ChEBI" id="CHEBI:30013"/>
        <dbReference type="ChEBI" id="CHEBI:30616"/>
        <dbReference type="ChEBI" id="CHEBI:61977"/>
        <dbReference type="ChEBI" id="CHEBI:456216"/>
        <dbReference type="EC" id="2.7.11.1"/>
    </reaction>
</comment>
<comment type="similarity">
    <text evidence="1">Belongs to the tubulin--tyrosine ligase family.</text>
</comment>
<dbReference type="Gene3D" id="3.30.200.20">
    <property type="entry name" value="Phosphorylase Kinase, domain 1"/>
    <property type="match status" value="1"/>
</dbReference>
<reference evidence="17 18" key="1">
    <citation type="journal article" date="2015" name="Nat. Commun.">
        <title>Lucilia cuprina genome unlocks parasitic fly biology to underpin future interventions.</title>
        <authorList>
            <person name="Anstead C.A."/>
            <person name="Korhonen P.K."/>
            <person name="Young N.D."/>
            <person name="Hall R.S."/>
            <person name="Jex A.R."/>
            <person name="Murali S.C."/>
            <person name="Hughes D.S."/>
            <person name="Lee S.F."/>
            <person name="Perry T."/>
            <person name="Stroehlein A.J."/>
            <person name="Ansell B.R."/>
            <person name="Breugelmans B."/>
            <person name="Hofmann A."/>
            <person name="Qu J."/>
            <person name="Dugan S."/>
            <person name="Lee S.L."/>
            <person name="Chao H."/>
            <person name="Dinh H."/>
            <person name="Han Y."/>
            <person name="Doddapaneni H.V."/>
            <person name="Worley K.C."/>
            <person name="Muzny D.M."/>
            <person name="Ioannidis P."/>
            <person name="Waterhouse R.M."/>
            <person name="Zdobnov E.M."/>
            <person name="James P.J."/>
            <person name="Bagnall N.H."/>
            <person name="Kotze A.C."/>
            <person name="Gibbs R.A."/>
            <person name="Richards S."/>
            <person name="Batterham P."/>
            <person name="Gasser R.B."/>
        </authorList>
    </citation>
    <scope>NUCLEOTIDE SEQUENCE [LARGE SCALE GENOMIC DNA]</scope>
    <source>
        <strain evidence="17 18">LS</strain>
        <tissue evidence="17">Full body</tissue>
    </source>
</reference>
<feature type="domain" description="Protein kinase" evidence="15">
    <location>
        <begin position="226"/>
        <end position="508"/>
    </location>
</feature>
<evidence type="ECO:0000256" key="9">
    <source>
        <dbReference type="ARBA" id="ARBA00022777"/>
    </source>
</evidence>
<evidence type="ECO:0000256" key="1">
    <source>
        <dbReference type="ARBA" id="ARBA00006820"/>
    </source>
</evidence>
<evidence type="ECO:0000313" key="18">
    <source>
        <dbReference type="Proteomes" id="UP000037069"/>
    </source>
</evidence>
<feature type="binding site" evidence="13">
    <location>
        <position position="253"/>
    </location>
    <ligand>
        <name>ATP</name>
        <dbReference type="ChEBI" id="CHEBI:30616"/>
    </ligand>
</feature>
<dbReference type="SUPFAM" id="SSF47986">
    <property type="entry name" value="DEATH domain"/>
    <property type="match status" value="1"/>
</dbReference>
<evidence type="ECO:0000256" key="12">
    <source>
        <dbReference type="ARBA" id="ARBA00048679"/>
    </source>
</evidence>
<dbReference type="Proteomes" id="UP000037069">
    <property type="component" value="Unassembled WGS sequence"/>
</dbReference>
<keyword evidence="6" id="KW-0808">Transferase</keyword>
<protein>
    <recommendedName>
        <fullName evidence="3">non-specific serine/threonine protein kinase</fullName>
        <ecNumber evidence="3">2.7.11.1</ecNumber>
    </recommendedName>
</protein>
<dbReference type="Pfam" id="PF00531">
    <property type="entry name" value="Death"/>
    <property type="match status" value="1"/>
</dbReference>
<dbReference type="Gene3D" id="1.10.510.10">
    <property type="entry name" value="Transferase(Phosphotransferase) domain 1"/>
    <property type="match status" value="1"/>
</dbReference>
<dbReference type="PROSITE" id="PS50017">
    <property type="entry name" value="DEATH_DOMAIN"/>
    <property type="match status" value="1"/>
</dbReference>
<dbReference type="FunFam" id="3.30.470.20:FF:000009">
    <property type="entry name" value="tubulin polyglutamylase TTLL5 isoform X1"/>
    <property type="match status" value="1"/>
</dbReference>
<accession>A0A0L0CKI7</accession>
<dbReference type="GO" id="GO:0005524">
    <property type="term" value="F:ATP binding"/>
    <property type="evidence" value="ECO:0007669"/>
    <property type="project" value="UniProtKB-UniRule"/>
</dbReference>
<sequence length="1170" mass="135118">MSSSNPVSNGITGSAKTPTITYITELPPSKRRELCEHCDQIDVWMQMATKMGFSDNDIETIKRRIRIPGTSPTGELLKIWGGQYNHKIVELFGVFHKLKIFHGMRIIKDYVPPEYKLMIPISIPRISKMLQTNLSNNNENSVKIRNGPTPTSSGVETNNIRTIVTTDDNNTTSSSSSNNIKSERSRSAIHPSRQQLTNNSMPNIQEITSIMPEIDYQELTEATENWDQKLVLGKGGFGTVFRGYWKHTDVAIKQIDYRGAEGRESAKVQLQQSLNELKHLHKYRHDNILPLYGYCIKGDKPCLVYQLMKGGSLEQRLNTNKFQPLTWQQRIDICLGTARGIYYLHSLRLDKPLIHGDIKPGNVLLDQCLQPKIGDFGLAMEGPNAINRAVQVSQVFGTRAYLPPEFLNSKRLSTQVDTFSFGVVLLETFTGLRAIDKKRNFLTKTIRTLLETHNYNLAELIDKRMQLTQPAEEMVCIRSIDLGLQCINERPEQRPEMEMVLRIINNKLRKEKERKRVECQLDSAFCECSGTTTNAVLEDDPEANESKHSREICCENKVDKLKIKNKLKLQQEKFSTQHNSKLLSKSSNENTNVNGLIHFNNICYQVECQAGPCNKSQGGSTESMPSVSATRGSICVCNSRYNLIGRIAKILGFKVVKENKLWNILWTDSMPGVEIYKNMKRFQQINHFPGMMEICRKDLLSRNLNRMLKLYPKDYRIFPKTWIFPADYGEALNYANNHNKQKMYIIKPDAGAQGRGIWLTNDLKNVSPTERMICQTYISKPLLIDGYKFDLRVYALITSVDPLRIFVYNEGLARLATHKYVEPSMENSDNLYMHLTNYSVNRRNSQYELCDDDDCGSKRNFGAINNWMRRHDYDAKEFWNRIDDIVIKTVLSAWPILKHNYHACFPTHDKIQACFEILGFDILVDSKLKPYVLEVNHSPSFHTNEVVDRQVKRPLIRDTLSLIGTVLADKRQILREDRKRIKQRLLKFKPGSLTQRSHVSNNITLIDNRLSKTSLEHCPVSAIAQQIAWEESHLGNYRRIMPPNDPHKLNYYCQFYDQQNQASIFADTASSKKREEVSKKLRKELEEKKLKQTEMFRRKVGAMRFEDRQRKRSNMPRVVAEKQRLELLRSQAHWMPGFISAAEERLRSTYMKMRSDILKELKITEMACFF</sequence>
<dbReference type="InterPro" id="IPR017441">
    <property type="entry name" value="Protein_kinase_ATP_BS"/>
</dbReference>
<dbReference type="InterPro" id="IPR000488">
    <property type="entry name" value="Death_dom"/>
</dbReference>
<dbReference type="InterPro" id="IPR001245">
    <property type="entry name" value="Ser-Thr/Tyr_kinase_cat_dom"/>
</dbReference>
<dbReference type="EMBL" id="JRES01000266">
    <property type="protein sequence ID" value="KNC32781.1"/>
    <property type="molecule type" value="Genomic_DNA"/>
</dbReference>
<evidence type="ECO:0000256" key="14">
    <source>
        <dbReference type="SAM" id="MobiDB-lite"/>
    </source>
</evidence>
<dbReference type="InterPro" id="IPR004344">
    <property type="entry name" value="TTL/TTLL_fam"/>
</dbReference>
<keyword evidence="18" id="KW-1185">Reference proteome</keyword>
<evidence type="ECO:0000259" key="15">
    <source>
        <dbReference type="PROSITE" id="PS50011"/>
    </source>
</evidence>
<dbReference type="SUPFAM" id="SSF56112">
    <property type="entry name" value="Protein kinase-like (PK-like)"/>
    <property type="match status" value="1"/>
</dbReference>
<dbReference type="PROSITE" id="PS51221">
    <property type="entry name" value="TTL"/>
    <property type="match status" value="1"/>
</dbReference>
<keyword evidence="8 13" id="KW-0547">Nucleotide-binding</keyword>
<dbReference type="GO" id="GO:0036064">
    <property type="term" value="C:ciliary basal body"/>
    <property type="evidence" value="ECO:0007669"/>
    <property type="project" value="TreeGrafter"/>
</dbReference>
<evidence type="ECO:0000259" key="16">
    <source>
        <dbReference type="PROSITE" id="PS50017"/>
    </source>
</evidence>
<dbReference type="PROSITE" id="PS00108">
    <property type="entry name" value="PROTEIN_KINASE_ST"/>
    <property type="match status" value="1"/>
</dbReference>
<dbReference type="Gene3D" id="1.10.533.10">
    <property type="entry name" value="Death Domain, Fas"/>
    <property type="match status" value="1"/>
</dbReference>
<dbReference type="SMART" id="SM00005">
    <property type="entry name" value="DEATH"/>
    <property type="match status" value="1"/>
</dbReference>
<evidence type="ECO:0000256" key="7">
    <source>
        <dbReference type="ARBA" id="ARBA00022701"/>
    </source>
</evidence>
<evidence type="ECO:0000256" key="8">
    <source>
        <dbReference type="ARBA" id="ARBA00022741"/>
    </source>
</evidence>
<dbReference type="FunFam" id="1.10.510.10:FF:000754">
    <property type="entry name" value="Interleukin-1 receptor-associated kinase"/>
    <property type="match status" value="1"/>
</dbReference>
<dbReference type="Gene3D" id="3.30.470.20">
    <property type="entry name" value="ATP-grasp fold, B domain"/>
    <property type="match status" value="1"/>
</dbReference>
<keyword evidence="5" id="KW-0436">Ligase</keyword>
<dbReference type="InterPro" id="IPR000719">
    <property type="entry name" value="Prot_kinase_dom"/>
</dbReference>
<dbReference type="GO" id="GO:0005874">
    <property type="term" value="C:microtubule"/>
    <property type="evidence" value="ECO:0007669"/>
    <property type="project" value="UniProtKB-KW"/>
</dbReference>
<comment type="caution">
    <text evidence="17">The sequence shown here is derived from an EMBL/GenBank/DDBJ whole genome shotgun (WGS) entry which is preliminary data.</text>
</comment>
<dbReference type="GO" id="GO:0045087">
    <property type="term" value="P:innate immune response"/>
    <property type="evidence" value="ECO:0007669"/>
    <property type="project" value="UniProtKB-ARBA"/>
</dbReference>
<dbReference type="PROSITE" id="PS00107">
    <property type="entry name" value="PROTEIN_KINASE_ATP"/>
    <property type="match status" value="1"/>
</dbReference>
<dbReference type="OrthoDB" id="339325at2759"/>
<dbReference type="OMA" id="NPNMDQK"/>
<feature type="region of interest" description="Disordered" evidence="14">
    <location>
        <begin position="137"/>
        <end position="192"/>
    </location>
</feature>
<evidence type="ECO:0000256" key="5">
    <source>
        <dbReference type="ARBA" id="ARBA00022598"/>
    </source>
</evidence>
<feature type="compositionally biased region" description="Polar residues" evidence="14">
    <location>
        <begin position="137"/>
        <end position="156"/>
    </location>
</feature>
<dbReference type="CDD" id="cd14066">
    <property type="entry name" value="STKc_IRAK"/>
    <property type="match status" value="1"/>
</dbReference>
<feature type="domain" description="Death" evidence="16">
    <location>
        <begin position="44"/>
        <end position="111"/>
    </location>
</feature>
<dbReference type="GO" id="GO:0070740">
    <property type="term" value="F:tubulin-glutamic acid ligase activity"/>
    <property type="evidence" value="ECO:0007669"/>
    <property type="project" value="TreeGrafter"/>
</dbReference>
<keyword evidence="10 13" id="KW-0067">ATP-binding</keyword>
<proteinExistence type="inferred from homology"/>
<dbReference type="GO" id="GO:0007165">
    <property type="term" value="P:signal transduction"/>
    <property type="evidence" value="ECO:0007669"/>
    <property type="project" value="InterPro"/>
</dbReference>
<feature type="compositionally biased region" description="Low complexity" evidence="14">
    <location>
        <begin position="157"/>
        <end position="180"/>
    </location>
</feature>